<evidence type="ECO:0000313" key="3">
    <source>
        <dbReference type="WBParaSite" id="nOo.2.0.1.t08481-RA"/>
    </source>
</evidence>
<dbReference type="AlphaFoldDB" id="A0A182EK46"/>
<dbReference type="InterPro" id="IPR008936">
    <property type="entry name" value="Rho_GTPase_activation_prot"/>
</dbReference>
<gene>
    <name evidence="1" type="ORF">NOO_LOCUS8481</name>
</gene>
<reference evidence="3" key="1">
    <citation type="submission" date="2016-06" db="UniProtKB">
        <authorList>
            <consortium name="WormBaseParasite"/>
        </authorList>
    </citation>
    <scope>IDENTIFICATION</scope>
</reference>
<proteinExistence type="predicted"/>
<dbReference type="OrthoDB" id="10668620at2759"/>
<sequence>MISKNLVTEELANLLTGGPPKQELEIMNALKNLSEHLPLLFRAILSHIIKTTKAHFNNSEHIARRVASVFFILRLVNPILTLRSNGSAEQFRQLPKTIQSLANQASSVDYCPENSTRSVRLMADLLDAVALSPPKVESTENPFCGYSKINQLALLAFQVEQVLEQQDSASCPLPEAYTVISLLKKHADKYLSC</sequence>
<dbReference type="SUPFAM" id="SSF48350">
    <property type="entry name" value="GTPase activation domain, GAP"/>
    <property type="match status" value="1"/>
</dbReference>
<protein>
    <submittedName>
        <fullName evidence="3">Ras-GAP domain-containing protein</fullName>
    </submittedName>
</protein>
<keyword evidence="2" id="KW-1185">Reference proteome</keyword>
<evidence type="ECO:0000313" key="2">
    <source>
        <dbReference type="Proteomes" id="UP000271087"/>
    </source>
</evidence>
<dbReference type="WBParaSite" id="nOo.2.0.1.t08481-RA">
    <property type="protein sequence ID" value="nOo.2.0.1.t08481-RA"/>
    <property type="gene ID" value="nOo.2.0.1.g08481"/>
</dbReference>
<name>A0A182EK46_ONCOC</name>
<dbReference type="Gene3D" id="1.10.506.10">
    <property type="entry name" value="GTPase Activation - p120gap, domain 1"/>
    <property type="match status" value="1"/>
</dbReference>
<organism evidence="3">
    <name type="scientific">Onchocerca ochengi</name>
    <name type="common">Filarial nematode worm</name>
    <dbReference type="NCBI Taxonomy" id="42157"/>
    <lineage>
        <taxon>Eukaryota</taxon>
        <taxon>Metazoa</taxon>
        <taxon>Ecdysozoa</taxon>
        <taxon>Nematoda</taxon>
        <taxon>Chromadorea</taxon>
        <taxon>Rhabditida</taxon>
        <taxon>Spirurina</taxon>
        <taxon>Spiruromorpha</taxon>
        <taxon>Filarioidea</taxon>
        <taxon>Onchocercidae</taxon>
        <taxon>Onchocerca</taxon>
    </lineage>
</organism>
<accession>A0A182EK46</accession>
<dbReference type="Proteomes" id="UP000271087">
    <property type="component" value="Unassembled WGS sequence"/>
</dbReference>
<dbReference type="EMBL" id="UYRW01003566">
    <property type="protein sequence ID" value="VDK89418.1"/>
    <property type="molecule type" value="Genomic_DNA"/>
</dbReference>
<evidence type="ECO:0000313" key="1">
    <source>
        <dbReference type="EMBL" id="VDK89418.1"/>
    </source>
</evidence>
<reference evidence="1 2" key="2">
    <citation type="submission" date="2018-08" db="EMBL/GenBank/DDBJ databases">
        <authorList>
            <person name="Laetsch R D."/>
            <person name="Stevens L."/>
            <person name="Kumar S."/>
            <person name="Blaxter L. M."/>
        </authorList>
    </citation>
    <scope>NUCLEOTIDE SEQUENCE [LARGE SCALE GENOMIC DNA]</scope>
</reference>
<dbReference type="STRING" id="42157.A0A182EK46"/>